<dbReference type="AlphaFoldDB" id="A0A1X7AIX2"/>
<gene>
    <name evidence="2" type="ORF">EHSB41UT_01791</name>
</gene>
<reference evidence="2 3" key="1">
    <citation type="submission" date="2017-03" db="EMBL/GenBank/DDBJ databases">
        <authorList>
            <person name="Afonso C.L."/>
            <person name="Miller P.J."/>
            <person name="Scott M.A."/>
            <person name="Spackman E."/>
            <person name="Goraichik I."/>
            <person name="Dimitrov K.M."/>
            <person name="Suarez D.L."/>
            <person name="Swayne D.E."/>
        </authorList>
    </citation>
    <scope>NUCLEOTIDE SEQUENCE [LARGE SCALE GENOMIC DNA]</scope>
    <source>
        <strain evidence="2">SB41UT1</strain>
    </source>
</reference>
<dbReference type="OrthoDB" id="6195654at2"/>
<feature type="transmembrane region" description="Helical" evidence="1">
    <location>
        <begin position="12"/>
        <end position="30"/>
    </location>
</feature>
<evidence type="ECO:0000313" key="3">
    <source>
        <dbReference type="Proteomes" id="UP000196573"/>
    </source>
</evidence>
<proteinExistence type="predicted"/>
<keyword evidence="1" id="KW-1133">Transmembrane helix</keyword>
<dbReference type="Proteomes" id="UP000196573">
    <property type="component" value="Unassembled WGS sequence"/>
</dbReference>
<name>A0A1X7AIX2_9GAMM</name>
<sequence length="145" mass="15539">MHTATKSPQNKIAVAITPAFIILCLLIFMANSNAMAMSQASATFTVTLIIPPRVQLHSVPTAINHQPSPLRMSGTGIDSVSVSMMPDRDTRKMPAAAPYLTYGDGRSISLCKAPRINLAKKNCTHDLSMKDRTASGDITVLIASE</sequence>
<evidence type="ECO:0000256" key="1">
    <source>
        <dbReference type="SAM" id="Phobius"/>
    </source>
</evidence>
<protein>
    <submittedName>
        <fullName evidence="2">Uncharacterized protein</fullName>
    </submittedName>
</protein>
<organism evidence="2 3">
    <name type="scientific">Parendozoicomonas haliclonae</name>
    <dbReference type="NCBI Taxonomy" id="1960125"/>
    <lineage>
        <taxon>Bacteria</taxon>
        <taxon>Pseudomonadati</taxon>
        <taxon>Pseudomonadota</taxon>
        <taxon>Gammaproteobacteria</taxon>
        <taxon>Oceanospirillales</taxon>
        <taxon>Endozoicomonadaceae</taxon>
        <taxon>Parendozoicomonas</taxon>
    </lineage>
</organism>
<keyword evidence="3" id="KW-1185">Reference proteome</keyword>
<dbReference type="RefSeq" id="WP_087108951.1">
    <property type="nucleotide sequence ID" value="NZ_CBCSCN010000008.1"/>
</dbReference>
<keyword evidence="1" id="KW-0472">Membrane</keyword>
<dbReference type="EMBL" id="FWPT01000003">
    <property type="protein sequence ID" value="SMA44390.1"/>
    <property type="molecule type" value="Genomic_DNA"/>
</dbReference>
<keyword evidence="1" id="KW-0812">Transmembrane</keyword>
<evidence type="ECO:0000313" key="2">
    <source>
        <dbReference type="EMBL" id="SMA44390.1"/>
    </source>
</evidence>
<accession>A0A1X7AIX2</accession>